<proteinExistence type="predicted"/>
<gene>
    <name evidence="1" type="ORF">DERF_006586</name>
</gene>
<evidence type="ECO:0000313" key="2">
    <source>
        <dbReference type="Proteomes" id="UP000790347"/>
    </source>
</evidence>
<dbReference type="EMBL" id="ASGP02000003">
    <property type="protein sequence ID" value="KAH9515812.1"/>
    <property type="molecule type" value="Genomic_DNA"/>
</dbReference>
<dbReference type="AlphaFoldDB" id="A0A922HYR0"/>
<name>A0A922HYR0_DERFA</name>
<organism evidence="1 2">
    <name type="scientific">Dermatophagoides farinae</name>
    <name type="common">American house dust mite</name>
    <dbReference type="NCBI Taxonomy" id="6954"/>
    <lineage>
        <taxon>Eukaryota</taxon>
        <taxon>Metazoa</taxon>
        <taxon>Ecdysozoa</taxon>
        <taxon>Arthropoda</taxon>
        <taxon>Chelicerata</taxon>
        <taxon>Arachnida</taxon>
        <taxon>Acari</taxon>
        <taxon>Acariformes</taxon>
        <taxon>Sarcoptiformes</taxon>
        <taxon>Astigmata</taxon>
        <taxon>Psoroptidia</taxon>
        <taxon>Analgoidea</taxon>
        <taxon>Pyroglyphidae</taxon>
        <taxon>Dermatophagoidinae</taxon>
        <taxon>Dermatophagoides</taxon>
    </lineage>
</organism>
<sequence>MDEHNDETLYLDKFEDTYVSWDIHKELNENMTLDQTAEHEHNSGKQISLSMENTCQNSSSIMKLNSTTLTDEGNVSDNCKENKDLYQSKISISPIEQSNQPTKSTTSYELLRCSNLSEIRPITDSVDNSNSIAKTKSDSGISQPSQLLSNEFSSTNILNLAFEEIPEVSIQSKSLQDFEQQPIEIKAESDDENAEQKIEKLLDYSLPLNQNLIYSPDDGDKIPDVSLSQLDLLSSIEMAKEPTEELTYQKDEANIMESAAKQEKDEVNDPKNSAEHIIPSLDVPIINNGNVNNEQTQQSNEMCIVANNEDDDDQINPTTSTRETVMEDYGKISCSTIEDENLTLLDLTNTSCDFLLSISYSQSTIFGDLIKNSSQLGTTKTISNEIEKMDSNAPEIDKPCELEKNIPSELDQVENIQHEQQQQQQPEELEQKKNKQIKTITTIPIAIRSPLLSLDNKKQKHIPTRIVTPKVLPSKPFATISDRKITTLANKKIESTITSLKKSRLPVLTSNNLKSMKMNNNCSKLPILKRKN</sequence>
<evidence type="ECO:0000313" key="1">
    <source>
        <dbReference type="EMBL" id="KAH9515812.1"/>
    </source>
</evidence>
<reference evidence="1" key="2">
    <citation type="journal article" date="2022" name="Res Sq">
        <title>Comparative Genomics Reveals Insights into the Divergent Evolution of Astigmatic Mites and Household Pest Adaptations.</title>
        <authorList>
            <person name="Xiong Q."/>
            <person name="Wan A.T.-Y."/>
            <person name="Liu X.-Y."/>
            <person name="Fung C.S.-H."/>
            <person name="Xiao X."/>
            <person name="Malainual N."/>
            <person name="Hou J."/>
            <person name="Wang L."/>
            <person name="Wang M."/>
            <person name="Yang K."/>
            <person name="Cui Y."/>
            <person name="Leung E."/>
            <person name="Nong W."/>
            <person name="Shin S.-K."/>
            <person name="Au S."/>
            <person name="Jeong K.Y."/>
            <person name="Chew F.T."/>
            <person name="Hui J."/>
            <person name="Leung T.F."/>
            <person name="Tungtrongchitr A."/>
            <person name="Zhong N."/>
            <person name="Liu Z."/>
            <person name="Tsui S."/>
        </authorList>
    </citation>
    <scope>NUCLEOTIDE SEQUENCE</scope>
    <source>
        <strain evidence="1">Derf</strain>
        <tissue evidence="1">Whole organism</tissue>
    </source>
</reference>
<reference evidence="1" key="1">
    <citation type="submission" date="2013-05" db="EMBL/GenBank/DDBJ databases">
        <authorList>
            <person name="Yim A.K.Y."/>
            <person name="Chan T.F."/>
            <person name="Ji K.M."/>
            <person name="Liu X.Y."/>
            <person name="Zhou J.W."/>
            <person name="Li R.Q."/>
            <person name="Yang K.Y."/>
            <person name="Li J."/>
            <person name="Li M."/>
            <person name="Law P.T.W."/>
            <person name="Wu Y.L."/>
            <person name="Cai Z.L."/>
            <person name="Qin H."/>
            <person name="Bao Y."/>
            <person name="Leung R.K.K."/>
            <person name="Ng P.K.S."/>
            <person name="Zou J."/>
            <person name="Zhong X.J."/>
            <person name="Ran P.X."/>
            <person name="Zhong N.S."/>
            <person name="Liu Z.G."/>
            <person name="Tsui S.K.W."/>
        </authorList>
    </citation>
    <scope>NUCLEOTIDE SEQUENCE</scope>
    <source>
        <strain evidence="1">Derf</strain>
        <tissue evidence="1">Whole organism</tissue>
    </source>
</reference>
<dbReference type="Proteomes" id="UP000790347">
    <property type="component" value="Unassembled WGS sequence"/>
</dbReference>
<comment type="caution">
    <text evidence="1">The sequence shown here is derived from an EMBL/GenBank/DDBJ whole genome shotgun (WGS) entry which is preliminary data.</text>
</comment>
<keyword evidence="2" id="KW-1185">Reference proteome</keyword>
<protein>
    <submittedName>
        <fullName evidence="1">Uncharacterized protein</fullName>
    </submittedName>
</protein>
<accession>A0A922HYR0</accession>